<dbReference type="RefSeq" id="WP_157228455.1">
    <property type="nucleotide sequence ID" value="NZ_JRVC01000011.1"/>
</dbReference>
<dbReference type="PROSITE" id="PS00070">
    <property type="entry name" value="ALDEHYDE_DEHYDR_CYS"/>
    <property type="match status" value="1"/>
</dbReference>
<dbReference type="EMBL" id="JRVC01000011">
    <property type="protein sequence ID" value="KHS45878.1"/>
    <property type="molecule type" value="Genomic_DNA"/>
</dbReference>
<dbReference type="STRING" id="48936.NJ75_02485"/>
<name>A0A0B8ZHZ2_9SPHN</name>
<evidence type="ECO:0000256" key="3">
    <source>
        <dbReference type="ARBA" id="ARBA00023027"/>
    </source>
</evidence>
<dbReference type="SUPFAM" id="SSF53720">
    <property type="entry name" value="ALDH-like"/>
    <property type="match status" value="1"/>
</dbReference>
<feature type="active site" evidence="5">
    <location>
        <position position="251"/>
    </location>
</feature>
<dbReference type="Gene3D" id="3.40.605.10">
    <property type="entry name" value="Aldehyde Dehydrogenase, Chain A, domain 1"/>
    <property type="match status" value="1"/>
</dbReference>
<dbReference type="AlphaFoldDB" id="A0A0B8ZHZ2"/>
<evidence type="ECO:0000256" key="2">
    <source>
        <dbReference type="ARBA" id="ARBA00023002"/>
    </source>
</evidence>
<dbReference type="InterPro" id="IPR016161">
    <property type="entry name" value="Ald_DH/histidinol_DH"/>
</dbReference>
<keyword evidence="8" id="KW-1185">Reference proteome</keyword>
<sequence>MDASRNRTELERIFATQREGTREQVSRSYEERMDLLGRLGRIFEQHRDELVDAVAADFGIRSRYETILLDLMLGISEIKFARRNLKTWLRPRRVKTDIFGLPGSSRLVPQPLGVVGVLGTWNYPLGTIFVGAAGALAAGNRVIAKPSEVSANAAEASERLVRRYFAEEEFAIVQGGPDMAQAMTALPFDHILFTGSPAVGRKVYEAAAANLTPVTLELGGKCPAIVGKGASLAQVCESLVFGKLLNAGQTCIAADYAFVHVDQMESFVAALRAQVAKCYPNAASNPDFTSIINDRQFARLQGLLDDAEAKGATVLNLSDNGDGTLPERHRIVPLAVLDVTDDMAMMQEEIFGPILPIMPYRSEDELIRYVNRHERPLALYYFGDESEERRKIISETHAGGVTLNGTVMHVFQRRLPFGGIGQSGIGAYTGVASFERFTHYKPVFSQPKLSLLGQLLPPYSSKTEGLLNIFEKIL</sequence>
<evidence type="ECO:0000313" key="8">
    <source>
        <dbReference type="Proteomes" id="UP000031338"/>
    </source>
</evidence>
<dbReference type="InterPro" id="IPR016162">
    <property type="entry name" value="Ald_DH_N"/>
</dbReference>
<feature type="domain" description="Aldehyde dehydrogenase" evidence="6">
    <location>
        <begin position="6"/>
        <end position="442"/>
    </location>
</feature>
<proteinExistence type="inferred from homology"/>
<dbReference type="GO" id="GO:0004029">
    <property type="term" value="F:aldehyde dehydrogenase (NAD+) activity"/>
    <property type="evidence" value="ECO:0007669"/>
    <property type="project" value="TreeGrafter"/>
</dbReference>
<dbReference type="PANTHER" id="PTHR43570:SF20">
    <property type="entry name" value="ALDEHYDE DEHYDROGENASE ALDX-RELATED"/>
    <property type="match status" value="1"/>
</dbReference>
<evidence type="ECO:0000313" key="7">
    <source>
        <dbReference type="EMBL" id="KHS45878.1"/>
    </source>
</evidence>
<gene>
    <name evidence="7" type="ORF">NJ75_02485</name>
</gene>
<keyword evidence="3" id="KW-0520">NAD</keyword>
<dbReference type="Gene3D" id="3.40.309.10">
    <property type="entry name" value="Aldehyde Dehydrogenase, Chain A, domain 2"/>
    <property type="match status" value="1"/>
</dbReference>
<dbReference type="InterPro" id="IPR016163">
    <property type="entry name" value="Ald_DH_C"/>
</dbReference>
<comment type="caution">
    <text evidence="7">The sequence shown here is derived from an EMBL/GenBank/DDBJ whole genome shotgun (WGS) entry which is preliminary data.</text>
</comment>
<dbReference type="Pfam" id="PF00171">
    <property type="entry name" value="Aldedh"/>
    <property type="match status" value="1"/>
</dbReference>
<reference evidence="7 8" key="1">
    <citation type="submission" date="2014-10" db="EMBL/GenBank/DDBJ databases">
        <title>Draft genome sequence of Novosphingobium subterraneum DSM 12447.</title>
        <authorList>
            <person name="Gan H.M."/>
            <person name="Gan H.Y."/>
            <person name="Savka M.A."/>
        </authorList>
    </citation>
    <scope>NUCLEOTIDE SEQUENCE [LARGE SCALE GENOMIC DNA]</scope>
    <source>
        <strain evidence="7 8">DSM 12447</strain>
    </source>
</reference>
<evidence type="ECO:0000256" key="5">
    <source>
        <dbReference type="PIRSR" id="PIRSR036492-1"/>
    </source>
</evidence>
<dbReference type="Proteomes" id="UP000031338">
    <property type="component" value="Unassembled WGS sequence"/>
</dbReference>
<evidence type="ECO:0000259" key="6">
    <source>
        <dbReference type="Pfam" id="PF00171"/>
    </source>
</evidence>
<organism evidence="7 8">
    <name type="scientific">Novosphingobium subterraneum</name>
    <dbReference type="NCBI Taxonomy" id="48936"/>
    <lineage>
        <taxon>Bacteria</taxon>
        <taxon>Pseudomonadati</taxon>
        <taxon>Pseudomonadota</taxon>
        <taxon>Alphaproteobacteria</taxon>
        <taxon>Sphingomonadales</taxon>
        <taxon>Sphingomonadaceae</taxon>
        <taxon>Novosphingobium</taxon>
    </lineage>
</organism>
<dbReference type="GO" id="GO:0006081">
    <property type="term" value="P:aldehyde metabolic process"/>
    <property type="evidence" value="ECO:0007669"/>
    <property type="project" value="InterPro"/>
</dbReference>
<feature type="active site" evidence="5">
    <location>
        <position position="217"/>
    </location>
</feature>
<dbReference type="PANTHER" id="PTHR43570">
    <property type="entry name" value="ALDEHYDE DEHYDROGENASE"/>
    <property type="match status" value="1"/>
</dbReference>
<dbReference type="InterPro" id="IPR015590">
    <property type="entry name" value="Aldehyde_DH_dom"/>
</dbReference>
<dbReference type="GO" id="GO:0005737">
    <property type="term" value="C:cytoplasm"/>
    <property type="evidence" value="ECO:0007669"/>
    <property type="project" value="TreeGrafter"/>
</dbReference>
<evidence type="ECO:0000256" key="4">
    <source>
        <dbReference type="PIRNR" id="PIRNR036492"/>
    </source>
</evidence>
<accession>A0A0B8ZHZ2</accession>
<comment type="similarity">
    <text evidence="1 4">Belongs to the aldehyde dehydrogenase family.</text>
</comment>
<protein>
    <recommendedName>
        <fullName evidence="4">Aldehyde dehydrogenase</fullName>
    </recommendedName>
</protein>
<dbReference type="PIRSF" id="PIRSF036492">
    <property type="entry name" value="ALDH"/>
    <property type="match status" value="1"/>
</dbReference>
<dbReference type="InterPro" id="IPR012394">
    <property type="entry name" value="Aldehyde_DH_NAD(P)"/>
</dbReference>
<keyword evidence="2 4" id="KW-0560">Oxidoreductase</keyword>
<dbReference type="InterPro" id="IPR016160">
    <property type="entry name" value="Ald_DH_CS_CYS"/>
</dbReference>
<dbReference type="PATRIC" id="fig|48936.3.peg.2491"/>
<evidence type="ECO:0000256" key="1">
    <source>
        <dbReference type="ARBA" id="ARBA00009986"/>
    </source>
</evidence>